<dbReference type="SUPFAM" id="SSF103473">
    <property type="entry name" value="MFS general substrate transporter"/>
    <property type="match status" value="1"/>
</dbReference>
<keyword evidence="2" id="KW-0813">Transport</keyword>
<evidence type="ECO:0000256" key="4">
    <source>
        <dbReference type="ARBA" id="ARBA00022989"/>
    </source>
</evidence>
<dbReference type="Gene3D" id="1.20.1720.10">
    <property type="entry name" value="Multidrug resistance protein D"/>
    <property type="match status" value="1"/>
</dbReference>
<gene>
    <name evidence="8" type="ORF">GCM10011290_05180</name>
</gene>
<feature type="transmembrane region" description="Helical" evidence="6">
    <location>
        <begin position="408"/>
        <end position="429"/>
    </location>
</feature>
<proteinExistence type="predicted"/>
<evidence type="ECO:0000256" key="1">
    <source>
        <dbReference type="ARBA" id="ARBA00004141"/>
    </source>
</evidence>
<feature type="transmembrane region" description="Helical" evidence="6">
    <location>
        <begin position="108"/>
        <end position="130"/>
    </location>
</feature>
<dbReference type="Proteomes" id="UP000600877">
    <property type="component" value="Unassembled WGS sequence"/>
</dbReference>
<dbReference type="InterPro" id="IPR020846">
    <property type="entry name" value="MFS_dom"/>
</dbReference>
<feature type="transmembrane region" description="Helical" evidence="6">
    <location>
        <begin position="271"/>
        <end position="295"/>
    </location>
</feature>
<evidence type="ECO:0000256" key="5">
    <source>
        <dbReference type="ARBA" id="ARBA00023136"/>
    </source>
</evidence>
<comment type="caution">
    <text evidence="8">The sequence shown here is derived from an EMBL/GenBank/DDBJ whole genome shotgun (WGS) entry which is preliminary data.</text>
</comment>
<feature type="domain" description="Major facilitator superfamily (MFS) profile" evidence="7">
    <location>
        <begin position="18"/>
        <end position="468"/>
    </location>
</feature>
<feature type="transmembrane region" description="Helical" evidence="6">
    <location>
        <begin position="56"/>
        <end position="72"/>
    </location>
</feature>
<feature type="transmembrane region" description="Helical" evidence="6">
    <location>
        <begin position="441"/>
        <end position="461"/>
    </location>
</feature>
<reference evidence="9" key="1">
    <citation type="journal article" date="2019" name="Int. J. Syst. Evol. Microbiol.">
        <title>The Global Catalogue of Microorganisms (GCM) 10K type strain sequencing project: providing services to taxonomists for standard genome sequencing and annotation.</title>
        <authorList>
            <consortium name="The Broad Institute Genomics Platform"/>
            <consortium name="The Broad Institute Genome Sequencing Center for Infectious Disease"/>
            <person name="Wu L."/>
            <person name="Ma J."/>
        </authorList>
    </citation>
    <scope>NUCLEOTIDE SEQUENCE [LARGE SCALE GENOMIC DNA]</scope>
    <source>
        <strain evidence="9">KCTC 32041</strain>
    </source>
</reference>
<dbReference type="RefSeq" id="WP_229800192.1">
    <property type="nucleotide sequence ID" value="NZ_BMYW01000001.1"/>
</dbReference>
<feature type="transmembrane region" description="Helical" evidence="6">
    <location>
        <begin position="307"/>
        <end position="325"/>
    </location>
</feature>
<dbReference type="PANTHER" id="PTHR42718">
    <property type="entry name" value="MAJOR FACILITATOR SUPERFAMILY MULTIDRUG TRANSPORTER MFSC"/>
    <property type="match status" value="1"/>
</dbReference>
<dbReference type="Pfam" id="PF07690">
    <property type="entry name" value="MFS_1"/>
    <property type="match status" value="1"/>
</dbReference>
<dbReference type="CDD" id="cd17321">
    <property type="entry name" value="MFS_MMR_MDR_like"/>
    <property type="match status" value="1"/>
</dbReference>
<keyword evidence="4 6" id="KW-1133">Transmembrane helix</keyword>
<dbReference type="EMBL" id="BMYW01000001">
    <property type="protein sequence ID" value="GGX80480.1"/>
    <property type="molecule type" value="Genomic_DNA"/>
</dbReference>
<evidence type="ECO:0000256" key="2">
    <source>
        <dbReference type="ARBA" id="ARBA00022448"/>
    </source>
</evidence>
<feature type="transmembrane region" description="Helical" evidence="6">
    <location>
        <begin position="337"/>
        <end position="355"/>
    </location>
</feature>
<feature type="transmembrane region" description="Helical" evidence="6">
    <location>
        <begin position="169"/>
        <end position="187"/>
    </location>
</feature>
<feature type="transmembrane region" description="Helical" evidence="6">
    <location>
        <begin position="233"/>
        <end position="251"/>
    </location>
</feature>
<keyword evidence="5 6" id="KW-0472">Membrane</keyword>
<evidence type="ECO:0000313" key="9">
    <source>
        <dbReference type="Proteomes" id="UP000600877"/>
    </source>
</evidence>
<feature type="transmembrane region" description="Helical" evidence="6">
    <location>
        <begin position="207"/>
        <end position="227"/>
    </location>
</feature>
<feature type="transmembrane region" description="Helical" evidence="6">
    <location>
        <begin position="361"/>
        <end position="378"/>
    </location>
</feature>
<keyword evidence="9" id="KW-1185">Reference proteome</keyword>
<comment type="subcellular location">
    <subcellularLocation>
        <location evidence="1">Membrane</location>
        <topology evidence="1">Multi-pass membrane protein</topology>
    </subcellularLocation>
</comment>
<feature type="transmembrane region" description="Helical" evidence="6">
    <location>
        <begin position="142"/>
        <end position="163"/>
    </location>
</feature>
<evidence type="ECO:0000256" key="3">
    <source>
        <dbReference type="ARBA" id="ARBA00022692"/>
    </source>
</evidence>
<protein>
    <submittedName>
        <fullName evidence="8">MFS transporter</fullName>
    </submittedName>
</protein>
<name>A0ABQ2YDX0_9NEIS</name>
<keyword evidence="3 6" id="KW-0812">Transmembrane</keyword>
<evidence type="ECO:0000256" key="6">
    <source>
        <dbReference type="SAM" id="Phobius"/>
    </source>
</evidence>
<evidence type="ECO:0000313" key="8">
    <source>
        <dbReference type="EMBL" id="GGX80480.1"/>
    </source>
</evidence>
<organism evidence="8 9">
    <name type="scientific">Vogesella alkaliphila</name>
    <dbReference type="NCBI Taxonomy" id="1193621"/>
    <lineage>
        <taxon>Bacteria</taxon>
        <taxon>Pseudomonadati</taxon>
        <taxon>Pseudomonadota</taxon>
        <taxon>Betaproteobacteria</taxon>
        <taxon>Neisseriales</taxon>
        <taxon>Chromobacteriaceae</taxon>
        <taxon>Vogesella</taxon>
    </lineage>
</organism>
<dbReference type="InterPro" id="IPR011701">
    <property type="entry name" value="MFS"/>
</dbReference>
<evidence type="ECO:0000259" key="7">
    <source>
        <dbReference type="PROSITE" id="PS50850"/>
    </source>
</evidence>
<accession>A0ABQ2YDX0</accession>
<sequence length="471" mass="47988">MKTDKQSVPAATAGERRALLSLSLAMLLSALGTSIANVALPTLSEVFSASFQQVQWVVLSYLLAITTLIVSAGRLGDLFGRRPLLLFGVGLFTLASLLSAYPSLPVLIAARAVQGLGAALMMALSMAYVADLVPRERTGSAMGLLGTASAIGTAMGPSLGGLLIGTLGWQSVFAANVPLGIVTFFLLQRHLPASATPRQTGRSRFDYTGTVLLSLALAAYALAMTVGRGDWGLHNNALLGLALLAATLFVVSQRRASAPLVKLSLLGRPLLLAGMAMSTLVTAVVMATLVVGPFYLTQALGLSTIRLGLVMSVGPLVAAVSGVPAGRLVDRYGAHPMTLLGLLLMLAGSAGLALQTSVAGVPGYVAALAATTAGYALFQAANNTQVMVGVSAEQRGLVSGLLNLSRNLGLITGTAAMGAVFAIASRGAALPAGSPQAASSGMHTTFAVVAVLIVLALLLGLRRRVQPLQAA</sequence>
<dbReference type="Gene3D" id="1.20.1250.20">
    <property type="entry name" value="MFS general substrate transporter like domains"/>
    <property type="match status" value="1"/>
</dbReference>
<feature type="transmembrane region" description="Helical" evidence="6">
    <location>
        <begin position="84"/>
        <end position="102"/>
    </location>
</feature>
<dbReference type="PRINTS" id="PR01036">
    <property type="entry name" value="TCRTETB"/>
</dbReference>
<dbReference type="PANTHER" id="PTHR42718:SF9">
    <property type="entry name" value="MAJOR FACILITATOR SUPERFAMILY MULTIDRUG TRANSPORTER MFSC"/>
    <property type="match status" value="1"/>
</dbReference>
<dbReference type="InterPro" id="IPR036259">
    <property type="entry name" value="MFS_trans_sf"/>
</dbReference>
<dbReference type="PROSITE" id="PS50850">
    <property type="entry name" value="MFS"/>
    <property type="match status" value="1"/>
</dbReference>